<dbReference type="Proteomes" id="UP001166674">
    <property type="component" value="Unassembled WGS sequence"/>
</dbReference>
<evidence type="ECO:0000256" key="1">
    <source>
        <dbReference type="ARBA" id="ARBA00022859"/>
    </source>
</evidence>
<evidence type="ECO:0000313" key="6">
    <source>
        <dbReference type="Proteomes" id="UP001166674"/>
    </source>
</evidence>
<dbReference type="InterPro" id="IPR036179">
    <property type="entry name" value="Ig-like_dom_sf"/>
</dbReference>
<dbReference type="PANTHER" id="PTHR23266">
    <property type="entry name" value="IMMUNOGLOBULIN HEAVY CHAIN"/>
    <property type="match status" value="1"/>
</dbReference>
<organism evidence="5 6">
    <name type="scientific">Sciurus carolinensis</name>
    <name type="common">Eastern gray squirrel</name>
    <dbReference type="NCBI Taxonomy" id="30640"/>
    <lineage>
        <taxon>Eukaryota</taxon>
        <taxon>Metazoa</taxon>
        <taxon>Chordata</taxon>
        <taxon>Craniata</taxon>
        <taxon>Vertebrata</taxon>
        <taxon>Euteleostomi</taxon>
        <taxon>Mammalia</taxon>
        <taxon>Eutheria</taxon>
        <taxon>Euarchontoglires</taxon>
        <taxon>Glires</taxon>
        <taxon>Rodentia</taxon>
        <taxon>Sciuromorpha</taxon>
        <taxon>Sciuridae</taxon>
        <taxon>Sciurinae</taxon>
        <taxon>Sciurini</taxon>
        <taxon>Sciurus</taxon>
    </lineage>
</organism>
<dbReference type="InterPro" id="IPR013783">
    <property type="entry name" value="Ig-like_fold"/>
</dbReference>
<evidence type="ECO:0000313" key="5">
    <source>
        <dbReference type="EMBL" id="MBZ3882918.1"/>
    </source>
</evidence>
<dbReference type="FunFam" id="2.60.40.10:FF:001878">
    <property type="entry name" value="Immunoglobulin heavy variable 1-4"/>
    <property type="match status" value="1"/>
</dbReference>
<dbReference type="GO" id="GO:0002250">
    <property type="term" value="P:adaptive immune response"/>
    <property type="evidence" value="ECO:0007669"/>
    <property type="project" value="UniProtKB-KW"/>
</dbReference>
<comment type="caution">
    <text evidence="5">The sequence shown here is derived from an EMBL/GenBank/DDBJ whole genome shotgun (WGS) entry which is preliminary data.</text>
</comment>
<reference evidence="5" key="1">
    <citation type="submission" date="2020-03" db="EMBL/GenBank/DDBJ databases">
        <title>Studies in the Genomics of Life Span.</title>
        <authorList>
            <person name="Glass D."/>
        </authorList>
    </citation>
    <scope>NUCLEOTIDE SEQUENCE</scope>
    <source>
        <strain evidence="5">SUZIE</strain>
        <tissue evidence="5">Muscle</tissue>
    </source>
</reference>
<evidence type="ECO:0000256" key="3">
    <source>
        <dbReference type="ARBA" id="ARBA00043265"/>
    </source>
</evidence>
<evidence type="ECO:0000259" key="4">
    <source>
        <dbReference type="PROSITE" id="PS50835"/>
    </source>
</evidence>
<dbReference type="EMBL" id="JAATJV010384284">
    <property type="protein sequence ID" value="MBZ3882918.1"/>
    <property type="molecule type" value="Genomic_DNA"/>
</dbReference>
<dbReference type="PROSITE" id="PS50835">
    <property type="entry name" value="IG_LIKE"/>
    <property type="match status" value="1"/>
</dbReference>
<dbReference type="Pfam" id="PF07686">
    <property type="entry name" value="V-set"/>
    <property type="match status" value="1"/>
</dbReference>
<keyword evidence="1" id="KW-0391">Immunity</keyword>
<keyword evidence="6" id="KW-1185">Reference proteome</keyword>
<dbReference type="SMART" id="SM00406">
    <property type="entry name" value="IGv"/>
    <property type="match status" value="1"/>
</dbReference>
<dbReference type="Gene3D" id="2.60.40.10">
    <property type="entry name" value="Immunoglobulins"/>
    <property type="match status" value="1"/>
</dbReference>
<protein>
    <submittedName>
        <fullName evidence="5">Ig heavy chain V region 3-6</fullName>
    </submittedName>
</protein>
<dbReference type="InterPro" id="IPR013106">
    <property type="entry name" value="Ig_V-set"/>
</dbReference>
<keyword evidence="3" id="KW-1280">Immunoglobulin</keyword>
<evidence type="ECO:0000256" key="2">
    <source>
        <dbReference type="ARBA" id="ARBA00023130"/>
    </source>
</evidence>
<dbReference type="SUPFAM" id="SSF48726">
    <property type="entry name" value="Immunoglobulin"/>
    <property type="match status" value="1"/>
</dbReference>
<dbReference type="AlphaFoldDB" id="A0AA41N349"/>
<proteinExistence type="predicted"/>
<dbReference type="GO" id="GO:0005576">
    <property type="term" value="C:extracellular region"/>
    <property type="evidence" value="ECO:0007669"/>
    <property type="project" value="UniProtKB-ARBA"/>
</dbReference>
<name>A0AA41N349_SCICA</name>
<gene>
    <name evidence="5" type="ORF">SUZIE_170340</name>
</gene>
<dbReference type="InterPro" id="IPR007110">
    <property type="entry name" value="Ig-like_dom"/>
</dbReference>
<dbReference type="GO" id="GO:0019814">
    <property type="term" value="C:immunoglobulin complex"/>
    <property type="evidence" value="ECO:0007669"/>
    <property type="project" value="UniProtKB-KW"/>
</dbReference>
<sequence length="118" mass="12566">MFSLSLSPDVLCQVQLQELGPGLVKPSETLSLTCVVSGFSITTCGYGWSWICLLAGKGLEWIGEVCSDGSSTYSPSLKSRASISRDTSKKQLSLQLSSLTTQDSATYYCASHIEGTSV</sequence>
<dbReference type="InterPro" id="IPR050199">
    <property type="entry name" value="IgHV"/>
</dbReference>
<feature type="domain" description="Ig-like" evidence="4">
    <location>
        <begin position="8"/>
        <end position="118"/>
    </location>
</feature>
<keyword evidence="2" id="KW-1064">Adaptive immunity</keyword>
<accession>A0AA41N349</accession>